<feature type="domain" description="PPIase cyclophilin-type" evidence="5">
    <location>
        <begin position="32"/>
        <end position="186"/>
    </location>
</feature>
<reference evidence="6 7" key="1">
    <citation type="journal article" date="2014" name="Int. J. Syst. Evol. Microbiol.">
        <title>Complete genome sequence of Corynebacterium casei LMG S-19264T (=DSM 44701T), isolated from a smear-ripened cheese.</title>
        <authorList>
            <consortium name="US DOE Joint Genome Institute (JGI-PGF)"/>
            <person name="Walter F."/>
            <person name="Albersmeier A."/>
            <person name="Kalinowski J."/>
            <person name="Ruckert C."/>
        </authorList>
    </citation>
    <scope>NUCLEOTIDE SEQUENCE [LARGE SCALE GENOMIC DNA]</scope>
    <source>
        <strain evidence="6 7">CGMCC 1.7286</strain>
    </source>
</reference>
<proteinExistence type="inferred from homology"/>
<dbReference type="EC" id="5.2.1.8" evidence="4"/>
<evidence type="ECO:0000313" key="6">
    <source>
        <dbReference type="EMBL" id="GGO79762.1"/>
    </source>
</evidence>
<dbReference type="CDD" id="cd01920">
    <property type="entry name" value="cyclophilin_EcCYP_like"/>
    <property type="match status" value="1"/>
</dbReference>
<evidence type="ECO:0000256" key="2">
    <source>
        <dbReference type="ARBA" id="ARBA00023110"/>
    </source>
</evidence>
<dbReference type="InterPro" id="IPR044665">
    <property type="entry name" value="E_coli_cyclophilin_A-like"/>
</dbReference>
<dbReference type="Pfam" id="PF00160">
    <property type="entry name" value="Pro_isomerase"/>
    <property type="match status" value="1"/>
</dbReference>
<evidence type="ECO:0000259" key="5">
    <source>
        <dbReference type="PROSITE" id="PS50072"/>
    </source>
</evidence>
<comment type="catalytic activity">
    <reaction evidence="4">
        <text>[protein]-peptidylproline (omega=180) = [protein]-peptidylproline (omega=0)</text>
        <dbReference type="Rhea" id="RHEA:16237"/>
        <dbReference type="Rhea" id="RHEA-COMP:10747"/>
        <dbReference type="Rhea" id="RHEA-COMP:10748"/>
        <dbReference type="ChEBI" id="CHEBI:83833"/>
        <dbReference type="ChEBI" id="CHEBI:83834"/>
        <dbReference type="EC" id="5.2.1.8"/>
    </reaction>
</comment>
<dbReference type="PROSITE" id="PS00170">
    <property type="entry name" value="CSA_PPIASE_1"/>
    <property type="match status" value="1"/>
</dbReference>
<keyword evidence="2 4" id="KW-0697">Rotamase</keyword>
<comment type="function">
    <text evidence="4">PPIases accelerate the folding of proteins. It catalyzes the cis-trans isomerization of proline imidic peptide bonds in oligopeptides.</text>
</comment>
<dbReference type="EMBL" id="BMLT01000003">
    <property type="protein sequence ID" value="GGO79762.1"/>
    <property type="molecule type" value="Genomic_DNA"/>
</dbReference>
<comment type="caution">
    <text evidence="6">The sequence shown here is derived from an EMBL/GenBank/DDBJ whole genome shotgun (WGS) entry which is preliminary data.</text>
</comment>
<name>A0A917ZBX3_9GAMM</name>
<evidence type="ECO:0000256" key="4">
    <source>
        <dbReference type="RuleBase" id="RU363019"/>
    </source>
</evidence>
<dbReference type="PROSITE" id="PS50072">
    <property type="entry name" value="CSA_PPIASE_2"/>
    <property type="match status" value="1"/>
</dbReference>
<evidence type="ECO:0000256" key="3">
    <source>
        <dbReference type="ARBA" id="ARBA00023235"/>
    </source>
</evidence>
<keyword evidence="7" id="KW-1185">Reference proteome</keyword>
<protein>
    <recommendedName>
        <fullName evidence="4">Peptidyl-prolyl cis-trans isomerase</fullName>
        <shortName evidence="4">PPIase</shortName>
        <ecNumber evidence="4">5.2.1.8</ecNumber>
    </recommendedName>
</protein>
<gene>
    <name evidence="6" type="ORF">GCM10011348_14890</name>
</gene>
<keyword evidence="4" id="KW-0732">Signal</keyword>
<accession>A0A917ZBX3</accession>
<dbReference type="InterPro" id="IPR020892">
    <property type="entry name" value="Cyclophilin-type_PPIase_CS"/>
</dbReference>
<dbReference type="GO" id="GO:0006457">
    <property type="term" value="P:protein folding"/>
    <property type="evidence" value="ECO:0007669"/>
    <property type="project" value="InterPro"/>
</dbReference>
<evidence type="ECO:0000313" key="7">
    <source>
        <dbReference type="Proteomes" id="UP000599578"/>
    </source>
</evidence>
<dbReference type="SUPFAM" id="SSF50891">
    <property type="entry name" value="Cyclophilin-like"/>
    <property type="match status" value="1"/>
</dbReference>
<dbReference type="GO" id="GO:0003755">
    <property type="term" value="F:peptidyl-prolyl cis-trans isomerase activity"/>
    <property type="evidence" value="ECO:0007669"/>
    <property type="project" value="UniProtKB-UniRule"/>
</dbReference>
<dbReference type="InterPro" id="IPR029000">
    <property type="entry name" value="Cyclophilin-like_dom_sf"/>
</dbReference>
<dbReference type="Proteomes" id="UP000599578">
    <property type="component" value="Unassembled WGS sequence"/>
</dbReference>
<dbReference type="PRINTS" id="PR00153">
    <property type="entry name" value="CSAPPISMRASE"/>
</dbReference>
<dbReference type="PANTHER" id="PTHR43246">
    <property type="entry name" value="PEPTIDYL-PROLYL CIS-TRANS ISOMERASE CYP38, CHLOROPLASTIC"/>
    <property type="match status" value="1"/>
</dbReference>
<feature type="chain" id="PRO_5038157449" description="Peptidyl-prolyl cis-trans isomerase" evidence="4">
    <location>
        <begin position="26"/>
        <end position="195"/>
    </location>
</feature>
<organism evidence="6 7">
    <name type="scientific">Marinobacterium nitratireducens</name>
    <dbReference type="NCBI Taxonomy" id="518897"/>
    <lineage>
        <taxon>Bacteria</taxon>
        <taxon>Pseudomonadati</taxon>
        <taxon>Pseudomonadota</taxon>
        <taxon>Gammaproteobacteria</taxon>
        <taxon>Oceanospirillales</taxon>
        <taxon>Oceanospirillaceae</taxon>
        <taxon>Marinobacterium</taxon>
    </lineage>
</organism>
<evidence type="ECO:0000256" key="1">
    <source>
        <dbReference type="ARBA" id="ARBA00007365"/>
    </source>
</evidence>
<sequence>MMKRFFCQAATACVLSLGAVLPLQAGTLVAMETSAGTLQLELFDEQAPATVANFLRYVDQGFYSGTLFHRVIPGFMIQGGGFTEDLERKDTLAPVVNESGNGLSNLRGTIAMARTRDPDSATSQFFINSVDNARLDAQGAQPGYTVFGRVTEGMDVVNAISAVPTTIVGPHRNVPQTPVVITQISRVESAATPEQ</sequence>
<dbReference type="RefSeq" id="WP_268238067.1">
    <property type="nucleotide sequence ID" value="NZ_BMLT01000003.1"/>
</dbReference>
<keyword evidence="3 4" id="KW-0413">Isomerase</keyword>
<dbReference type="AlphaFoldDB" id="A0A917ZBX3"/>
<feature type="signal peptide" evidence="4">
    <location>
        <begin position="1"/>
        <end position="25"/>
    </location>
</feature>
<dbReference type="InterPro" id="IPR002130">
    <property type="entry name" value="Cyclophilin-type_PPIase_dom"/>
</dbReference>
<comment type="similarity">
    <text evidence="1 4">Belongs to the cyclophilin-type PPIase family.</text>
</comment>
<dbReference type="Gene3D" id="2.40.100.10">
    <property type="entry name" value="Cyclophilin-like"/>
    <property type="match status" value="1"/>
</dbReference>